<organism evidence="7 8">
    <name type="scientific">Domibacillus epiphyticus</name>
    <dbReference type="NCBI Taxonomy" id="1714355"/>
    <lineage>
        <taxon>Bacteria</taxon>
        <taxon>Bacillati</taxon>
        <taxon>Bacillota</taxon>
        <taxon>Bacilli</taxon>
        <taxon>Bacillales</taxon>
        <taxon>Bacillaceae</taxon>
        <taxon>Domibacillus</taxon>
    </lineage>
</organism>
<comment type="caution">
    <text evidence="7">The sequence shown here is derived from an EMBL/GenBank/DDBJ whole genome shotgun (WGS) entry which is preliminary data.</text>
</comment>
<feature type="transmembrane region" description="Helical" evidence="6">
    <location>
        <begin position="382"/>
        <end position="403"/>
    </location>
</feature>
<dbReference type="Pfam" id="PF13520">
    <property type="entry name" value="AA_permease_2"/>
    <property type="match status" value="1"/>
</dbReference>
<keyword evidence="4 6" id="KW-1133">Transmembrane helix</keyword>
<dbReference type="OrthoDB" id="9762947at2"/>
<evidence type="ECO:0000256" key="5">
    <source>
        <dbReference type="ARBA" id="ARBA00023136"/>
    </source>
</evidence>
<name>A0A1V2ABP6_9BACI</name>
<feature type="transmembrane region" description="Helical" evidence="6">
    <location>
        <begin position="104"/>
        <end position="128"/>
    </location>
</feature>
<dbReference type="GO" id="GO:0015171">
    <property type="term" value="F:amino acid transmembrane transporter activity"/>
    <property type="evidence" value="ECO:0007669"/>
    <property type="project" value="TreeGrafter"/>
</dbReference>
<dbReference type="InterPro" id="IPR002293">
    <property type="entry name" value="AA/rel_permease1"/>
</dbReference>
<feature type="transmembrane region" description="Helical" evidence="6">
    <location>
        <begin position="29"/>
        <end position="50"/>
    </location>
</feature>
<keyword evidence="5 6" id="KW-0472">Membrane</keyword>
<keyword evidence="3 6" id="KW-0812">Transmembrane</keyword>
<comment type="subcellular location">
    <subcellularLocation>
        <location evidence="1">Membrane</location>
        <topology evidence="1">Multi-pass membrane protein</topology>
    </subcellularLocation>
</comment>
<dbReference type="PANTHER" id="PTHR43243:SF4">
    <property type="entry name" value="CATIONIC AMINO ACID TRANSPORTER 4"/>
    <property type="match status" value="1"/>
</dbReference>
<feature type="transmembrane region" description="Helical" evidence="6">
    <location>
        <begin position="258"/>
        <end position="285"/>
    </location>
</feature>
<feature type="transmembrane region" description="Helical" evidence="6">
    <location>
        <begin position="160"/>
        <end position="179"/>
    </location>
</feature>
<dbReference type="RefSeq" id="WP_076763864.1">
    <property type="nucleotide sequence ID" value="NZ_MSFI01000005.1"/>
</dbReference>
<dbReference type="GO" id="GO:0016020">
    <property type="term" value="C:membrane"/>
    <property type="evidence" value="ECO:0007669"/>
    <property type="project" value="UniProtKB-SubCell"/>
</dbReference>
<dbReference type="Gene3D" id="1.20.1740.10">
    <property type="entry name" value="Amino acid/polyamine transporter I"/>
    <property type="match status" value="1"/>
</dbReference>
<gene>
    <name evidence="7" type="ORF">BTO28_02880</name>
</gene>
<dbReference type="AlphaFoldDB" id="A0A1V2ABP6"/>
<evidence type="ECO:0000256" key="4">
    <source>
        <dbReference type="ARBA" id="ARBA00022989"/>
    </source>
</evidence>
<dbReference type="PANTHER" id="PTHR43243">
    <property type="entry name" value="INNER MEMBRANE TRANSPORTER YGJI-RELATED"/>
    <property type="match status" value="1"/>
</dbReference>
<feature type="transmembrane region" description="Helical" evidence="6">
    <location>
        <begin position="135"/>
        <end position="154"/>
    </location>
</feature>
<feature type="transmembrane region" description="Helical" evidence="6">
    <location>
        <begin position="62"/>
        <end position="84"/>
    </location>
</feature>
<dbReference type="STRING" id="1714355.BTO28_02880"/>
<evidence type="ECO:0000256" key="3">
    <source>
        <dbReference type="ARBA" id="ARBA00022692"/>
    </source>
</evidence>
<evidence type="ECO:0000313" key="7">
    <source>
        <dbReference type="EMBL" id="OMP68224.1"/>
    </source>
</evidence>
<feature type="transmembrane region" description="Helical" evidence="6">
    <location>
        <begin position="439"/>
        <end position="457"/>
    </location>
</feature>
<dbReference type="PIRSF" id="PIRSF006060">
    <property type="entry name" value="AA_transporter"/>
    <property type="match status" value="1"/>
</dbReference>
<dbReference type="EMBL" id="MSFI01000005">
    <property type="protein sequence ID" value="OMP68224.1"/>
    <property type="molecule type" value="Genomic_DNA"/>
</dbReference>
<feature type="transmembrane region" description="Helical" evidence="6">
    <location>
        <begin position="415"/>
        <end position="433"/>
    </location>
</feature>
<keyword evidence="8" id="KW-1185">Reference proteome</keyword>
<keyword evidence="2" id="KW-0813">Transport</keyword>
<evidence type="ECO:0000313" key="8">
    <source>
        <dbReference type="Proteomes" id="UP000188613"/>
    </source>
</evidence>
<accession>A0A1V2ABP6</accession>
<feature type="transmembrane region" description="Helical" evidence="6">
    <location>
        <begin position="191"/>
        <end position="209"/>
    </location>
</feature>
<evidence type="ECO:0000256" key="2">
    <source>
        <dbReference type="ARBA" id="ARBA00022448"/>
    </source>
</evidence>
<protein>
    <submittedName>
        <fullName evidence="7">Amino acid permease</fullName>
    </submittedName>
</protein>
<reference evidence="7 8" key="1">
    <citation type="submission" date="2016-12" db="EMBL/GenBank/DDBJ databases">
        <title>Domibacillus sp. SAB 38T whole genome sequencing.</title>
        <authorList>
            <person name="Verma A."/>
            <person name="Ojha A.K."/>
            <person name="Krishnamurthi S."/>
        </authorList>
    </citation>
    <scope>NUCLEOTIDE SEQUENCE [LARGE SCALE GENOMIC DNA]</scope>
    <source>
        <strain evidence="7 8">SAB 38</strain>
    </source>
</reference>
<feature type="transmembrane region" description="Helical" evidence="6">
    <location>
        <begin position="224"/>
        <end position="246"/>
    </location>
</feature>
<feature type="transmembrane region" description="Helical" evidence="6">
    <location>
        <begin position="359"/>
        <end position="376"/>
    </location>
</feature>
<feature type="transmembrane region" description="Helical" evidence="6">
    <location>
        <begin position="305"/>
        <end position="328"/>
    </location>
</feature>
<evidence type="ECO:0000256" key="1">
    <source>
        <dbReference type="ARBA" id="ARBA00004141"/>
    </source>
</evidence>
<proteinExistence type="predicted"/>
<sequence>MGNPLFRKKSISDLLDGKQPKEDALKKEMGAFDLTMLGIGAIIGTGIFVLTGTGALTAGPALILSFVIAGLACLFAALAYAEFASTVPVSGSVYTYTYTTLGEFMAFIIGWDLVLEYLLAVSAVSVGWSGYFQSLLGGFGLHIPAALTSAPGTIEGATTYFNLPAFLIVMIIAFLLSVGIKQSKRANNIMVIIKVAVVLLFIAVAVGYVKPGNWAPFMPFGFDGVFAAAALVFFAFIGFDAIASAAEETKNPKRDLPIGILSSLFICTLLYVIVSAIMTGVVPYQRFEGVAHPISLPLQAAGQDWAAGVIDLGAIIGMTTVMLVMLYGQTRVIFSMSRDGLMPPILSEIHKKYHTPYKATWFFGLVAALMGALIPLDELAKLVNIGTLSAFILISIAVIVLRVKQPDLKRAFRCPAVPLIPGLAILFCGFLILQLGASTWIRFGIWLAIGVVIYFLYSQKGSKLNK</sequence>
<dbReference type="Proteomes" id="UP000188613">
    <property type="component" value="Unassembled WGS sequence"/>
</dbReference>
<dbReference type="InterPro" id="IPR004758">
    <property type="entry name" value="AA_transporter"/>
</dbReference>
<evidence type="ECO:0000256" key="6">
    <source>
        <dbReference type="SAM" id="Phobius"/>
    </source>
</evidence>
<dbReference type="NCBIfam" id="TIGR00909">
    <property type="entry name" value="2A0306"/>
    <property type="match status" value="1"/>
</dbReference>